<dbReference type="InParanoid" id="A0A1E7F158"/>
<proteinExistence type="predicted"/>
<organism evidence="2 3">
    <name type="scientific">Fragilariopsis cylindrus CCMP1102</name>
    <dbReference type="NCBI Taxonomy" id="635003"/>
    <lineage>
        <taxon>Eukaryota</taxon>
        <taxon>Sar</taxon>
        <taxon>Stramenopiles</taxon>
        <taxon>Ochrophyta</taxon>
        <taxon>Bacillariophyta</taxon>
        <taxon>Bacillariophyceae</taxon>
        <taxon>Bacillariophycidae</taxon>
        <taxon>Bacillariales</taxon>
        <taxon>Bacillariaceae</taxon>
        <taxon>Fragilariopsis</taxon>
    </lineage>
</organism>
<dbReference type="KEGG" id="fcy:FRACYDRAFT_244929"/>
<evidence type="ECO:0000313" key="3">
    <source>
        <dbReference type="Proteomes" id="UP000095751"/>
    </source>
</evidence>
<sequence length="445" mass="50740">MSANSSIHNQDEIKAEPSPSPPPPRALLSFGNILEKFPEFLIQVLSYIPDRIVWNSIASSHKKIYERSKQEAYRPPWPTNFKLHLVPGRWGDVPMEIYSPVWSPDGTQIACTTGGGLTSAHRIVIFDQRRGLLRLRHHGDEINNNNVNEIGWIPHRNTPAFRSFPTLKFSPDGSFLISACDCYVKIWDYDSTDGYYRQLQDWNMYRGFRHEAKIDVSPCCRYVAILYGMRVILKDVQNGKTIKSILLPENEVGKQVIFSNIDGHSSIFVRSWDNESGGYIIRIWRPYDIADDDDDPDTTASLITIWENYGAVFEYHDFALSHDSSMIAIFANGEVMLYSIDNGSKLILKQSFSGWNHTKFKFTPGDKYITYFNGTNNGLGFWNVNTGRDITDPINVTKTKPYSKNEGDIFLIVYAFAPAGSTSSQQRVLVKDNAGCYYITSFWEK</sequence>
<name>A0A1E7F158_9STRA</name>
<keyword evidence="3" id="KW-1185">Reference proteome</keyword>
<protein>
    <recommendedName>
        <fullName evidence="4">WD40 repeat-like protein</fullName>
    </recommendedName>
</protein>
<dbReference type="AlphaFoldDB" id="A0A1E7F158"/>
<dbReference type="InterPro" id="IPR001680">
    <property type="entry name" value="WD40_rpt"/>
</dbReference>
<evidence type="ECO:0000313" key="2">
    <source>
        <dbReference type="EMBL" id="OEU11805.1"/>
    </source>
</evidence>
<dbReference type="Gene3D" id="2.130.10.10">
    <property type="entry name" value="YVTN repeat-like/Quinoprotein amine dehydrogenase"/>
    <property type="match status" value="1"/>
</dbReference>
<reference evidence="2 3" key="1">
    <citation type="submission" date="2016-09" db="EMBL/GenBank/DDBJ databases">
        <title>Extensive genetic diversity and differential bi-allelic expression allows diatom success in the polar Southern Ocean.</title>
        <authorList>
            <consortium name="DOE Joint Genome Institute"/>
            <person name="Mock T."/>
            <person name="Otillar R.P."/>
            <person name="Strauss J."/>
            <person name="Dupont C."/>
            <person name="Frickenhaus S."/>
            <person name="Maumus F."/>
            <person name="Mcmullan M."/>
            <person name="Sanges R."/>
            <person name="Schmutz J."/>
            <person name="Toseland A."/>
            <person name="Valas R."/>
            <person name="Veluchamy A."/>
            <person name="Ward B.J."/>
            <person name="Allen A."/>
            <person name="Barry K."/>
            <person name="Falciatore A."/>
            <person name="Ferrante M."/>
            <person name="Fortunato A.E."/>
            <person name="Gloeckner G."/>
            <person name="Gruber A."/>
            <person name="Hipkin R."/>
            <person name="Janech M."/>
            <person name="Kroth P."/>
            <person name="Leese F."/>
            <person name="Lindquist E."/>
            <person name="Lyon B.R."/>
            <person name="Martin J."/>
            <person name="Mayer C."/>
            <person name="Parker M."/>
            <person name="Quesneville H."/>
            <person name="Raymond J."/>
            <person name="Uhlig C."/>
            <person name="Valentin K.U."/>
            <person name="Worden A.Z."/>
            <person name="Armbrust E.V."/>
            <person name="Bowler C."/>
            <person name="Green B."/>
            <person name="Moulton V."/>
            <person name="Van Oosterhout C."/>
            <person name="Grigoriev I."/>
        </authorList>
    </citation>
    <scope>NUCLEOTIDE SEQUENCE [LARGE SCALE GENOMIC DNA]</scope>
    <source>
        <strain evidence="2 3">CCMP1102</strain>
    </source>
</reference>
<dbReference type="InterPro" id="IPR015943">
    <property type="entry name" value="WD40/YVTN_repeat-like_dom_sf"/>
</dbReference>
<dbReference type="Pfam" id="PF00400">
    <property type="entry name" value="WD40"/>
    <property type="match status" value="1"/>
</dbReference>
<dbReference type="Proteomes" id="UP000095751">
    <property type="component" value="Unassembled WGS sequence"/>
</dbReference>
<evidence type="ECO:0008006" key="4">
    <source>
        <dbReference type="Google" id="ProtNLM"/>
    </source>
</evidence>
<gene>
    <name evidence="2" type="ORF">FRACYDRAFT_244929</name>
</gene>
<accession>A0A1E7F158</accession>
<dbReference type="SUPFAM" id="SSF82171">
    <property type="entry name" value="DPP6 N-terminal domain-like"/>
    <property type="match status" value="1"/>
</dbReference>
<dbReference type="EMBL" id="KV784366">
    <property type="protein sequence ID" value="OEU11805.1"/>
    <property type="molecule type" value="Genomic_DNA"/>
</dbReference>
<feature type="region of interest" description="Disordered" evidence="1">
    <location>
        <begin position="1"/>
        <end position="23"/>
    </location>
</feature>
<evidence type="ECO:0000256" key="1">
    <source>
        <dbReference type="SAM" id="MobiDB-lite"/>
    </source>
</evidence>